<gene>
    <name evidence="1" type="ORF">H9C73_09035</name>
</gene>
<dbReference type="RefSeq" id="WP_209287498.1">
    <property type="nucleotide sequence ID" value="NZ_JACVEW010000012.1"/>
</dbReference>
<sequence>MFHRVIQVSVKPDFVLELTFEDHTQGEVCLKDRLFGPVFEPLRDPEIFAQVEIDHFGAICWPNGADLDPSVLYEHVVSSKLN</sequence>
<comment type="caution">
    <text evidence="1">The sequence shown here is derived from an EMBL/GenBank/DDBJ whole genome shotgun (WGS) entry which is preliminary data.</text>
</comment>
<organism evidence="1 2">
    <name type="scientific">Marinobacterium alkalitolerans</name>
    <dbReference type="NCBI Taxonomy" id="1542925"/>
    <lineage>
        <taxon>Bacteria</taxon>
        <taxon>Pseudomonadati</taxon>
        <taxon>Pseudomonadota</taxon>
        <taxon>Gammaproteobacteria</taxon>
        <taxon>Oceanospirillales</taxon>
        <taxon>Oceanospirillaceae</taxon>
        <taxon>Marinobacterium</taxon>
    </lineage>
</organism>
<dbReference type="Pfam" id="PF10387">
    <property type="entry name" value="DUF2442"/>
    <property type="match status" value="1"/>
</dbReference>
<evidence type="ECO:0000313" key="1">
    <source>
        <dbReference type="EMBL" id="MBP0048880.1"/>
    </source>
</evidence>
<proteinExistence type="predicted"/>
<dbReference type="InterPro" id="IPR018841">
    <property type="entry name" value="DUF2442"/>
</dbReference>
<protein>
    <submittedName>
        <fullName evidence="1">DUF2442 domain-containing protein</fullName>
    </submittedName>
</protein>
<dbReference type="SUPFAM" id="SSF143880">
    <property type="entry name" value="NE0471 N-terminal domain-like"/>
    <property type="match status" value="1"/>
</dbReference>
<dbReference type="InterPro" id="IPR036782">
    <property type="entry name" value="NE0471-like_N"/>
</dbReference>
<name>A0ABS3ZB06_9GAMM</name>
<dbReference type="Gene3D" id="3.30.2020.10">
    <property type="entry name" value="NE0471-like N-terminal domain"/>
    <property type="match status" value="1"/>
</dbReference>
<accession>A0ABS3ZB06</accession>
<keyword evidence="2" id="KW-1185">Reference proteome</keyword>
<evidence type="ECO:0000313" key="2">
    <source>
        <dbReference type="Proteomes" id="UP000810171"/>
    </source>
</evidence>
<dbReference type="EMBL" id="JACVEW010000012">
    <property type="protein sequence ID" value="MBP0048880.1"/>
    <property type="molecule type" value="Genomic_DNA"/>
</dbReference>
<reference evidence="1 2" key="1">
    <citation type="submission" date="2020-09" db="EMBL/GenBank/DDBJ databases">
        <authorList>
            <person name="Tanuku N.R.S."/>
        </authorList>
    </citation>
    <scope>NUCLEOTIDE SEQUENCE [LARGE SCALE GENOMIC DNA]</scope>
    <source>
        <strain evidence="1 2">AK62</strain>
    </source>
</reference>
<dbReference type="Proteomes" id="UP000810171">
    <property type="component" value="Unassembled WGS sequence"/>
</dbReference>